<evidence type="ECO:0000313" key="1">
    <source>
        <dbReference type="EMBL" id="WJZ84360.1"/>
    </source>
</evidence>
<protein>
    <submittedName>
        <fullName evidence="1">Uncharacterized protein</fullName>
    </submittedName>
</protein>
<proteinExistence type="predicted"/>
<sequence>MRVPNMHPSELLHHWNEQDALGLEMSASPDQMVAEACLCRSLIKSMWCCLTLKVWHAHSTGLAMESRPQDQGQDRGIWNSSSCQRLNCDLQWTYTSSGMPIYDVDAALGCKEQVSWTWRSWGMDNSSSGMAEKNRNGWSKQAISNYHTSVKKNQK</sequence>
<keyword evidence="2" id="KW-1185">Reference proteome</keyword>
<dbReference type="Proteomes" id="UP001227230">
    <property type="component" value="Chromosome 3"/>
</dbReference>
<dbReference type="EMBL" id="CP126650">
    <property type="protein sequence ID" value="WJZ84360.1"/>
    <property type="molecule type" value="Genomic_DNA"/>
</dbReference>
<gene>
    <name evidence="1" type="ORF">VitviT2T_003967</name>
</gene>
<name>A0ABY9BN24_VITVI</name>
<reference evidence="1 2" key="1">
    <citation type="journal article" date="2023" name="Hortic Res">
        <title>The complete reference genome for grapevine (Vitis vinifera L.) genetics and breeding.</title>
        <authorList>
            <person name="Shi X."/>
            <person name="Cao S."/>
            <person name="Wang X."/>
            <person name="Huang S."/>
            <person name="Wang Y."/>
            <person name="Liu Z."/>
            <person name="Liu W."/>
            <person name="Leng X."/>
            <person name="Peng Y."/>
            <person name="Wang N."/>
            <person name="Wang Y."/>
            <person name="Ma Z."/>
            <person name="Xu X."/>
            <person name="Zhang F."/>
            <person name="Xue H."/>
            <person name="Zhong H."/>
            <person name="Wang Y."/>
            <person name="Zhang K."/>
            <person name="Velt A."/>
            <person name="Avia K."/>
            <person name="Holtgrawe D."/>
            <person name="Grimplet J."/>
            <person name="Matus J.T."/>
            <person name="Ware D."/>
            <person name="Wu X."/>
            <person name="Wang H."/>
            <person name="Liu C."/>
            <person name="Fang Y."/>
            <person name="Rustenholz C."/>
            <person name="Cheng Z."/>
            <person name="Xiao H."/>
            <person name="Zhou Y."/>
        </authorList>
    </citation>
    <scope>NUCLEOTIDE SEQUENCE [LARGE SCALE GENOMIC DNA]</scope>
    <source>
        <strain evidence="2">cv. Pinot noir / PN40024</strain>
        <tissue evidence="1">Leaf</tissue>
    </source>
</reference>
<organism evidence="1 2">
    <name type="scientific">Vitis vinifera</name>
    <name type="common">Grape</name>
    <dbReference type="NCBI Taxonomy" id="29760"/>
    <lineage>
        <taxon>Eukaryota</taxon>
        <taxon>Viridiplantae</taxon>
        <taxon>Streptophyta</taxon>
        <taxon>Embryophyta</taxon>
        <taxon>Tracheophyta</taxon>
        <taxon>Spermatophyta</taxon>
        <taxon>Magnoliopsida</taxon>
        <taxon>eudicotyledons</taxon>
        <taxon>Gunneridae</taxon>
        <taxon>Pentapetalae</taxon>
        <taxon>rosids</taxon>
        <taxon>Vitales</taxon>
        <taxon>Vitaceae</taxon>
        <taxon>Viteae</taxon>
        <taxon>Vitis</taxon>
    </lineage>
</organism>
<accession>A0ABY9BN24</accession>
<evidence type="ECO:0000313" key="2">
    <source>
        <dbReference type="Proteomes" id="UP001227230"/>
    </source>
</evidence>